<feature type="domain" description="TonB C-terminal" evidence="10">
    <location>
        <begin position="185"/>
        <end position="275"/>
    </location>
</feature>
<dbReference type="GO" id="GO:0031992">
    <property type="term" value="F:energy transducer activity"/>
    <property type="evidence" value="ECO:0007669"/>
    <property type="project" value="InterPro"/>
</dbReference>
<keyword evidence="5" id="KW-0997">Cell inner membrane</keyword>
<dbReference type="PRINTS" id="PR01374">
    <property type="entry name" value="TONBPROTEIN"/>
</dbReference>
<evidence type="ECO:0000256" key="1">
    <source>
        <dbReference type="ARBA" id="ARBA00004383"/>
    </source>
</evidence>
<dbReference type="InterPro" id="IPR006260">
    <property type="entry name" value="TonB/TolA_C"/>
</dbReference>
<evidence type="ECO:0000256" key="2">
    <source>
        <dbReference type="ARBA" id="ARBA00006555"/>
    </source>
</evidence>
<dbReference type="InterPro" id="IPR037682">
    <property type="entry name" value="TonB_C"/>
</dbReference>
<protein>
    <recommendedName>
        <fullName evidence="10">TonB C-terminal domain-containing protein</fullName>
    </recommendedName>
</protein>
<gene>
    <name evidence="11" type="ORF">AAE02nite_35400</name>
</gene>
<dbReference type="GO" id="GO:0030288">
    <property type="term" value="C:outer membrane-bounded periplasmic space"/>
    <property type="evidence" value="ECO:0007669"/>
    <property type="project" value="InterPro"/>
</dbReference>
<evidence type="ECO:0000256" key="4">
    <source>
        <dbReference type="ARBA" id="ARBA00022475"/>
    </source>
</evidence>
<reference evidence="11 12" key="1">
    <citation type="submission" date="2019-07" db="EMBL/GenBank/DDBJ databases">
        <title>Whole genome shotgun sequence of Adhaeribacter aerolatus NBRC 106133.</title>
        <authorList>
            <person name="Hosoyama A."/>
            <person name="Uohara A."/>
            <person name="Ohji S."/>
            <person name="Ichikawa N."/>
        </authorList>
    </citation>
    <scope>NUCLEOTIDE SEQUENCE [LARGE SCALE GENOMIC DNA]</scope>
    <source>
        <strain evidence="11 12">NBRC 106133</strain>
    </source>
</reference>
<dbReference type="Gene3D" id="3.30.1150.10">
    <property type="match status" value="1"/>
</dbReference>
<evidence type="ECO:0000256" key="8">
    <source>
        <dbReference type="ARBA" id="ARBA00022989"/>
    </source>
</evidence>
<keyword evidence="9" id="KW-0472">Membrane</keyword>
<evidence type="ECO:0000256" key="5">
    <source>
        <dbReference type="ARBA" id="ARBA00022519"/>
    </source>
</evidence>
<dbReference type="Pfam" id="PF03544">
    <property type="entry name" value="TonB_C"/>
    <property type="match status" value="1"/>
</dbReference>
<evidence type="ECO:0000313" key="11">
    <source>
        <dbReference type="EMBL" id="GEO05876.1"/>
    </source>
</evidence>
<dbReference type="OrthoDB" id="1039448at2"/>
<dbReference type="GO" id="GO:0055085">
    <property type="term" value="P:transmembrane transport"/>
    <property type="evidence" value="ECO:0007669"/>
    <property type="project" value="InterPro"/>
</dbReference>
<keyword evidence="7" id="KW-0653">Protein transport</keyword>
<dbReference type="SUPFAM" id="SSF74653">
    <property type="entry name" value="TolA/TonB C-terminal domain"/>
    <property type="match status" value="1"/>
</dbReference>
<keyword evidence="12" id="KW-1185">Reference proteome</keyword>
<evidence type="ECO:0000313" key="12">
    <source>
        <dbReference type="Proteomes" id="UP000321532"/>
    </source>
</evidence>
<dbReference type="InterPro" id="IPR051045">
    <property type="entry name" value="TonB-dependent_transducer"/>
</dbReference>
<comment type="similarity">
    <text evidence="2">Belongs to the TonB family.</text>
</comment>
<name>A0A512B1P8_9BACT</name>
<comment type="caution">
    <text evidence="11">The sequence shown here is derived from an EMBL/GenBank/DDBJ whole genome shotgun (WGS) entry which is preliminary data.</text>
</comment>
<evidence type="ECO:0000259" key="10">
    <source>
        <dbReference type="PROSITE" id="PS52015"/>
    </source>
</evidence>
<evidence type="ECO:0000256" key="3">
    <source>
        <dbReference type="ARBA" id="ARBA00022448"/>
    </source>
</evidence>
<dbReference type="NCBIfam" id="TIGR01352">
    <property type="entry name" value="tonB_Cterm"/>
    <property type="match status" value="1"/>
</dbReference>
<evidence type="ECO:0000256" key="9">
    <source>
        <dbReference type="ARBA" id="ARBA00023136"/>
    </source>
</evidence>
<dbReference type="PROSITE" id="PS52015">
    <property type="entry name" value="TONB_CTD"/>
    <property type="match status" value="1"/>
</dbReference>
<keyword evidence="4" id="KW-1003">Cell membrane</keyword>
<dbReference type="PANTHER" id="PTHR33446">
    <property type="entry name" value="PROTEIN TONB-RELATED"/>
    <property type="match status" value="1"/>
</dbReference>
<dbReference type="AlphaFoldDB" id="A0A512B1P8"/>
<dbReference type="PANTHER" id="PTHR33446:SF2">
    <property type="entry name" value="PROTEIN TONB"/>
    <property type="match status" value="1"/>
</dbReference>
<keyword evidence="8" id="KW-1133">Transmembrane helix</keyword>
<organism evidence="11 12">
    <name type="scientific">Adhaeribacter aerolatus</name>
    <dbReference type="NCBI Taxonomy" id="670289"/>
    <lineage>
        <taxon>Bacteria</taxon>
        <taxon>Pseudomonadati</taxon>
        <taxon>Bacteroidota</taxon>
        <taxon>Cytophagia</taxon>
        <taxon>Cytophagales</taxon>
        <taxon>Hymenobacteraceae</taxon>
        <taxon>Adhaeribacter</taxon>
    </lineage>
</organism>
<dbReference type="Proteomes" id="UP000321532">
    <property type="component" value="Unassembled WGS sequence"/>
</dbReference>
<dbReference type="GO" id="GO:0098797">
    <property type="term" value="C:plasma membrane protein complex"/>
    <property type="evidence" value="ECO:0007669"/>
    <property type="project" value="TreeGrafter"/>
</dbReference>
<proteinExistence type="inferred from homology"/>
<comment type="subcellular location">
    <subcellularLocation>
        <location evidence="1">Cell inner membrane</location>
        <topology evidence="1">Single-pass membrane protein</topology>
        <orientation evidence="1">Periplasmic side</orientation>
    </subcellularLocation>
</comment>
<evidence type="ECO:0000256" key="6">
    <source>
        <dbReference type="ARBA" id="ARBA00022692"/>
    </source>
</evidence>
<dbReference type="GO" id="GO:0015891">
    <property type="term" value="P:siderophore transport"/>
    <property type="evidence" value="ECO:0007669"/>
    <property type="project" value="InterPro"/>
</dbReference>
<evidence type="ECO:0000256" key="7">
    <source>
        <dbReference type="ARBA" id="ARBA00022927"/>
    </source>
</evidence>
<sequence length="275" mass="29582">MIMETGFLSVASFDDIVFEGRNKAYGAYVLRQEYPMQVVKATGIALLTAFLFLIGLVIKEPDVMLPADTQSTQLNNKVHTFIVEPIIPKPPVKPVAPTPAASPASPAVTTKAFREIRIVPDLTPVTTTIPDQNDFAQAEPGLVTAAGNLPGTVPDVLAEADSAIGTGTETSSPFEVVEKMPEFPNGLAAMYKFISKHLRYPAEAQSLGLQGNVVLTFVVSATGEISDIKILQDIGGGAGEEAKRVVSLMPQWRPGLQQNRAVPVRFTLPVRFRIN</sequence>
<dbReference type="EMBL" id="BJYS01000028">
    <property type="protein sequence ID" value="GEO05876.1"/>
    <property type="molecule type" value="Genomic_DNA"/>
</dbReference>
<keyword evidence="6" id="KW-0812">Transmembrane</keyword>
<dbReference type="GO" id="GO:0015031">
    <property type="term" value="P:protein transport"/>
    <property type="evidence" value="ECO:0007669"/>
    <property type="project" value="UniProtKB-KW"/>
</dbReference>
<keyword evidence="3" id="KW-0813">Transport</keyword>
<accession>A0A512B1P8</accession>
<dbReference type="InterPro" id="IPR003538">
    <property type="entry name" value="TonB"/>
</dbReference>